<protein>
    <submittedName>
        <fullName evidence="1">Uncharacterized protein</fullName>
    </submittedName>
</protein>
<evidence type="ECO:0000313" key="1">
    <source>
        <dbReference type="EMBL" id="KAK8779395.1"/>
    </source>
</evidence>
<dbReference type="AlphaFoldDB" id="A0AAQ4EXR0"/>
<comment type="caution">
    <text evidence="1">The sequence shown here is derived from an EMBL/GenBank/DDBJ whole genome shotgun (WGS) entry which is preliminary data.</text>
</comment>
<accession>A0AAQ4EXR0</accession>
<dbReference type="EMBL" id="JARKHS020009853">
    <property type="protein sequence ID" value="KAK8779395.1"/>
    <property type="molecule type" value="Genomic_DNA"/>
</dbReference>
<dbReference type="Proteomes" id="UP001321473">
    <property type="component" value="Unassembled WGS sequence"/>
</dbReference>
<reference evidence="1 2" key="1">
    <citation type="journal article" date="2023" name="Arcadia Sci">
        <title>De novo assembly of a long-read Amblyomma americanum tick genome.</title>
        <authorList>
            <person name="Chou S."/>
            <person name="Poskanzer K.E."/>
            <person name="Rollins M."/>
            <person name="Thuy-Boun P.S."/>
        </authorList>
    </citation>
    <scope>NUCLEOTIDE SEQUENCE [LARGE SCALE GENOMIC DNA]</scope>
    <source>
        <strain evidence="1">F_SG_1</strain>
        <tissue evidence="1">Salivary glands</tissue>
    </source>
</reference>
<sequence>MPSPPLSAAAASSPRFKRCALSHSGYLRRRETVWLAAVIVHAGGVDGSAWSYVLAVNCGRVHESDRPPASA</sequence>
<name>A0AAQ4EXR0_AMBAM</name>
<keyword evidence="2" id="KW-1185">Reference proteome</keyword>
<gene>
    <name evidence="1" type="ORF">V5799_019267</name>
</gene>
<organism evidence="1 2">
    <name type="scientific">Amblyomma americanum</name>
    <name type="common">Lone star tick</name>
    <dbReference type="NCBI Taxonomy" id="6943"/>
    <lineage>
        <taxon>Eukaryota</taxon>
        <taxon>Metazoa</taxon>
        <taxon>Ecdysozoa</taxon>
        <taxon>Arthropoda</taxon>
        <taxon>Chelicerata</taxon>
        <taxon>Arachnida</taxon>
        <taxon>Acari</taxon>
        <taxon>Parasitiformes</taxon>
        <taxon>Ixodida</taxon>
        <taxon>Ixodoidea</taxon>
        <taxon>Ixodidae</taxon>
        <taxon>Amblyomminae</taxon>
        <taxon>Amblyomma</taxon>
    </lineage>
</organism>
<proteinExistence type="predicted"/>
<evidence type="ECO:0000313" key="2">
    <source>
        <dbReference type="Proteomes" id="UP001321473"/>
    </source>
</evidence>